<dbReference type="InterPro" id="IPR018062">
    <property type="entry name" value="HTH_AraC-typ_CS"/>
</dbReference>
<dbReference type="RefSeq" id="WP_166252159.1">
    <property type="nucleotide sequence ID" value="NZ_JAAMOW010000002.1"/>
</dbReference>
<dbReference type="Proteomes" id="UP000472676">
    <property type="component" value="Unassembled WGS sequence"/>
</dbReference>
<dbReference type="AlphaFoldDB" id="A0A6M2BPC8"/>
<gene>
    <name evidence="6" type="ORF">G7Y85_04015</name>
</gene>
<evidence type="ECO:0000256" key="4">
    <source>
        <dbReference type="SAM" id="MobiDB-lite"/>
    </source>
</evidence>
<proteinExistence type="predicted"/>
<keyword evidence="1" id="KW-0805">Transcription regulation</keyword>
<sequence>MNAESGRITQIDADLAMRVGRAQLVRNRWEAPIDHRGAADHHHLELSLLPRSGEPQGCFPDCWGPQRFEPMGELFLLPADQLFHARSECRQQVSVICRFDPCAVDEWFEGELRWTERRLRGGLDITSERVRRLLSDIADELRTPGFASATMVELLAAQAAIELSRHLIGVEAGRVAGGLAGWQLRRIEQRIADDPSPPSLAELAELCCVSSRHLTRAFRVSRGCSIGHYLETHRIEQSKCLLAAGQSVKAVAYTMGFTAPSNFAAAFRRASGESPRQYQQRVQGMRPASALSH</sequence>
<dbReference type="InterPro" id="IPR018060">
    <property type="entry name" value="HTH_AraC"/>
</dbReference>
<dbReference type="GO" id="GO:0003700">
    <property type="term" value="F:DNA-binding transcription factor activity"/>
    <property type="evidence" value="ECO:0007669"/>
    <property type="project" value="InterPro"/>
</dbReference>
<dbReference type="GO" id="GO:0043565">
    <property type="term" value="F:sequence-specific DNA binding"/>
    <property type="evidence" value="ECO:0007669"/>
    <property type="project" value="InterPro"/>
</dbReference>
<name>A0A6M2BPC8_9GAMM</name>
<evidence type="ECO:0000313" key="6">
    <source>
        <dbReference type="EMBL" id="NGY03917.1"/>
    </source>
</evidence>
<dbReference type="PROSITE" id="PS01124">
    <property type="entry name" value="HTH_ARAC_FAMILY_2"/>
    <property type="match status" value="1"/>
</dbReference>
<dbReference type="PANTHER" id="PTHR46796:SF6">
    <property type="entry name" value="ARAC SUBFAMILY"/>
    <property type="match status" value="1"/>
</dbReference>
<keyword evidence="7" id="KW-1185">Reference proteome</keyword>
<dbReference type="SUPFAM" id="SSF46689">
    <property type="entry name" value="Homeodomain-like"/>
    <property type="match status" value="1"/>
</dbReference>
<evidence type="ECO:0000259" key="5">
    <source>
        <dbReference type="PROSITE" id="PS01124"/>
    </source>
</evidence>
<feature type="region of interest" description="Disordered" evidence="4">
    <location>
        <begin position="274"/>
        <end position="293"/>
    </location>
</feature>
<dbReference type="Gene3D" id="1.10.10.60">
    <property type="entry name" value="Homeodomain-like"/>
    <property type="match status" value="1"/>
</dbReference>
<reference evidence="6 7" key="1">
    <citation type="journal article" date="2014" name="Int. J. Syst. Evol. Microbiol.">
        <title>Solimonas terrae sp. nov., isolated from soil.</title>
        <authorList>
            <person name="Kim S.J."/>
            <person name="Moon J.Y."/>
            <person name="Weon H.Y."/>
            <person name="Ahn J.H."/>
            <person name="Chen W.M."/>
            <person name="Kwon S.W."/>
        </authorList>
    </citation>
    <scope>NUCLEOTIDE SEQUENCE [LARGE SCALE GENOMIC DNA]</scope>
    <source>
        <strain evidence="6 7">KIS83-12</strain>
    </source>
</reference>
<dbReference type="EMBL" id="JAAMOW010000002">
    <property type="protein sequence ID" value="NGY03917.1"/>
    <property type="molecule type" value="Genomic_DNA"/>
</dbReference>
<comment type="caution">
    <text evidence="6">The sequence shown here is derived from an EMBL/GenBank/DDBJ whole genome shotgun (WGS) entry which is preliminary data.</text>
</comment>
<organism evidence="6 7">
    <name type="scientific">Solimonas terrae</name>
    <dbReference type="NCBI Taxonomy" id="1396819"/>
    <lineage>
        <taxon>Bacteria</taxon>
        <taxon>Pseudomonadati</taxon>
        <taxon>Pseudomonadota</taxon>
        <taxon>Gammaproteobacteria</taxon>
        <taxon>Nevskiales</taxon>
        <taxon>Nevskiaceae</taxon>
        <taxon>Solimonas</taxon>
    </lineage>
</organism>
<dbReference type="PROSITE" id="PS00041">
    <property type="entry name" value="HTH_ARAC_FAMILY_1"/>
    <property type="match status" value="1"/>
</dbReference>
<keyword evidence="3" id="KW-0804">Transcription</keyword>
<dbReference type="SMART" id="SM00342">
    <property type="entry name" value="HTH_ARAC"/>
    <property type="match status" value="1"/>
</dbReference>
<keyword evidence="2" id="KW-0238">DNA-binding</keyword>
<accession>A0A6M2BPC8</accession>
<dbReference type="InterPro" id="IPR009057">
    <property type="entry name" value="Homeodomain-like_sf"/>
</dbReference>
<evidence type="ECO:0000256" key="1">
    <source>
        <dbReference type="ARBA" id="ARBA00023015"/>
    </source>
</evidence>
<evidence type="ECO:0000256" key="3">
    <source>
        <dbReference type="ARBA" id="ARBA00023163"/>
    </source>
</evidence>
<evidence type="ECO:0000313" key="7">
    <source>
        <dbReference type="Proteomes" id="UP000472676"/>
    </source>
</evidence>
<dbReference type="Pfam" id="PF12833">
    <property type="entry name" value="HTH_18"/>
    <property type="match status" value="1"/>
</dbReference>
<feature type="domain" description="HTH araC/xylS-type" evidence="5">
    <location>
        <begin position="185"/>
        <end position="281"/>
    </location>
</feature>
<protein>
    <submittedName>
        <fullName evidence="6">Helix-turn-helix transcriptional regulator</fullName>
    </submittedName>
</protein>
<dbReference type="InterPro" id="IPR050204">
    <property type="entry name" value="AraC_XylS_family_regulators"/>
</dbReference>
<evidence type="ECO:0000256" key="2">
    <source>
        <dbReference type="ARBA" id="ARBA00023125"/>
    </source>
</evidence>
<dbReference type="PANTHER" id="PTHR46796">
    <property type="entry name" value="HTH-TYPE TRANSCRIPTIONAL ACTIVATOR RHAS-RELATED"/>
    <property type="match status" value="1"/>
</dbReference>